<organism evidence="1">
    <name type="scientific">marine sediment metagenome</name>
    <dbReference type="NCBI Taxonomy" id="412755"/>
    <lineage>
        <taxon>unclassified sequences</taxon>
        <taxon>metagenomes</taxon>
        <taxon>ecological metagenomes</taxon>
    </lineage>
</organism>
<name>X1ASS9_9ZZZZ</name>
<feature type="non-terminal residue" evidence="1">
    <location>
        <position position="1"/>
    </location>
</feature>
<comment type="caution">
    <text evidence="1">The sequence shown here is derived from an EMBL/GenBank/DDBJ whole genome shotgun (WGS) entry which is preliminary data.</text>
</comment>
<evidence type="ECO:0000313" key="1">
    <source>
        <dbReference type="EMBL" id="GAG85790.1"/>
    </source>
</evidence>
<dbReference type="AlphaFoldDB" id="X1ASS9"/>
<sequence length="72" mass="7870">YNGDLPAEVPYFLLALASYNVGAYPIAESMARQCLIYADHVGAKKILQAINTRGEPKTYKHAATKCHGSDRS</sequence>
<protein>
    <submittedName>
        <fullName evidence="1">Uncharacterized protein</fullName>
    </submittedName>
</protein>
<gene>
    <name evidence="1" type="ORF">S01H4_22222</name>
</gene>
<dbReference type="EMBL" id="BART01010152">
    <property type="protein sequence ID" value="GAG85790.1"/>
    <property type="molecule type" value="Genomic_DNA"/>
</dbReference>
<reference evidence="1" key="1">
    <citation type="journal article" date="2014" name="Front. Microbiol.">
        <title>High frequency of phylogenetically diverse reductive dehalogenase-homologous genes in deep subseafloor sedimentary metagenomes.</title>
        <authorList>
            <person name="Kawai M."/>
            <person name="Futagami T."/>
            <person name="Toyoda A."/>
            <person name="Takaki Y."/>
            <person name="Nishi S."/>
            <person name="Hori S."/>
            <person name="Arai W."/>
            <person name="Tsubouchi T."/>
            <person name="Morono Y."/>
            <person name="Uchiyama I."/>
            <person name="Ito T."/>
            <person name="Fujiyama A."/>
            <person name="Inagaki F."/>
            <person name="Takami H."/>
        </authorList>
    </citation>
    <scope>NUCLEOTIDE SEQUENCE</scope>
    <source>
        <strain evidence="1">Expedition CK06-06</strain>
    </source>
</reference>
<proteinExistence type="predicted"/>
<accession>X1ASS9</accession>